<dbReference type="EMBL" id="MU069772">
    <property type="protein sequence ID" value="KAF5834148.1"/>
    <property type="molecule type" value="Genomic_DNA"/>
</dbReference>
<gene>
    <name evidence="1" type="ORF">DUNSADRAFT_9267</name>
</gene>
<dbReference type="Proteomes" id="UP000815325">
    <property type="component" value="Unassembled WGS sequence"/>
</dbReference>
<reference evidence="1" key="1">
    <citation type="submission" date="2017-08" db="EMBL/GenBank/DDBJ databases">
        <authorList>
            <person name="Polle J.E."/>
            <person name="Barry K."/>
            <person name="Cushman J."/>
            <person name="Schmutz J."/>
            <person name="Tran D."/>
            <person name="Hathwaick L.T."/>
            <person name="Yim W.C."/>
            <person name="Jenkins J."/>
            <person name="Mckie-Krisberg Z.M."/>
            <person name="Prochnik S."/>
            <person name="Lindquist E."/>
            <person name="Dockter R.B."/>
            <person name="Adam C."/>
            <person name="Molina H."/>
            <person name="Bunkerborg J."/>
            <person name="Jin E."/>
            <person name="Buchheim M."/>
            <person name="Magnuson J."/>
        </authorList>
    </citation>
    <scope>NUCLEOTIDE SEQUENCE</scope>
    <source>
        <strain evidence="1">CCAP 19/18</strain>
    </source>
</reference>
<organism evidence="1 2">
    <name type="scientific">Dunaliella salina</name>
    <name type="common">Green alga</name>
    <name type="synonym">Protococcus salinus</name>
    <dbReference type="NCBI Taxonomy" id="3046"/>
    <lineage>
        <taxon>Eukaryota</taxon>
        <taxon>Viridiplantae</taxon>
        <taxon>Chlorophyta</taxon>
        <taxon>core chlorophytes</taxon>
        <taxon>Chlorophyceae</taxon>
        <taxon>CS clade</taxon>
        <taxon>Chlamydomonadales</taxon>
        <taxon>Dunaliellaceae</taxon>
        <taxon>Dunaliella</taxon>
    </lineage>
</organism>
<protein>
    <recommendedName>
        <fullName evidence="3">Secreted protein</fullName>
    </recommendedName>
</protein>
<evidence type="ECO:0000313" key="1">
    <source>
        <dbReference type="EMBL" id="KAF5834148.1"/>
    </source>
</evidence>
<evidence type="ECO:0000313" key="2">
    <source>
        <dbReference type="Proteomes" id="UP000815325"/>
    </source>
</evidence>
<comment type="caution">
    <text evidence="1">The sequence shown here is derived from an EMBL/GenBank/DDBJ whole genome shotgun (WGS) entry which is preliminary data.</text>
</comment>
<proteinExistence type="predicted"/>
<keyword evidence="2" id="KW-1185">Reference proteome</keyword>
<name>A0ABQ7GHR9_DUNSA</name>
<evidence type="ECO:0008006" key="3">
    <source>
        <dbReference type="Google" id="ProtNLM"/>
    </source>
</evidence>
<accession>A0ABQ7GHR9</accession>
<sequence length="76" mass="8533">MQVCLGPTQTSDFALHLLRLIAAQVRTASMPTACELPTLAFWWSNLTHLRALLLLPKVAMGMRDMLLVHCFEMCTC</sequence>